<accession>A0A3B1BRB5</accession>
<proteinExistence type="predicted"/>
<sequence length="109" mass="12624">MKEIKFHGRALDVIRGFPADAKNEAGHQLDKVQHGNIPTDWKPMSSIGKGVREIRIQEQGQYRVIYIAKFKDAIHVLHAFQKKTQKTRKQDIEAAKNVLKQILTRYDDE</sequence>
<gene>
    <name evidence="1" type="ORF">MNBD_GAMMA26-1080</name>
</gene>
<dbReference type="InterPro" id="IPR009241">
    <property type="entry name" value="HigB-like"/>
</dbReference>
<dbReference type="AlphaFoldDB" id="A0A3B1BRB5"/>
<dbReference type="Pfam" id="PF05973">
    <property type="entry name" value="Gp49"/>
    <property type="match status" value="1"/>
</dbReference>
<protein>
    <submittedName>
        <fullName evidence="1">Phage-related protein</fullName>
    </submittedName>
</protein>
<evidence type="ECO:0000313" key="1">
    <source>
        <dbReference type="EMBL" id="VAX07217.1"/>
    </source>
</evidence>
<organism evidence="1">
    <name type="scientific">hydrothermal vent metagenome</name>
    <dbReference type="NCBI Taxonomy" id="652676"/>
    <lineage>
        <taxon>unclassified sequences</taxon>
        <taxon>metagenomes</taxon>
        <taxon>ecological metagenomes</taxon>
    </lineage>
</organism>
<dbReference type="EMBL" id="UOFX01000022">
    <property type="protein sequence ID" value="VAX07217.1"/>
    <property type="molecule type" value="Genomic_DNA"/>
</dbReference>
<name>A0A3B1BRB5_9ZZZZ</name>
<reference evidence="1" key="1">
    <citation type="submission" date="2018-06" db="EMBL/GenBank/DDBJ databases">
        <authorList>
            <person name="Zhirakovskaya E."/>
        </authorList>
    </citation>
    <scope>NUCLEOTIDE SEQUENCE</scope>
</reference>